<dbReference type="HOGENOM" id="CLU_824345_0_0_1"/>
<dbReference type="VEuPathDB" id="FungiDB:MYCTH_2306209"/>
<proteinExistence type="predicted"/>
<keyword evidence="5" id="KW-1185">Reference proteome</keyword>
<dbReference type="Proteomes" id="UP000007322">
    <property type="component" value="Chromosome 4"/>
</dbReference>
<dbReference type="SMART" id="SM00248">
    <property type="entry name" value="ANK"/>
    <property type="match status" value="4"/>
</dbReference>
<evidence type="ECO:0000256" key="3">
    <source>
        <dbReference type="PROSITE-ProRule" id="PRU00023"/>
    </source>
</evidence>
<name>G2QH50_THET4</name>
<dbReference type="KEGG" id="mtm:MYCTH_2306209"/>
<evidence type="ECO:0000256" key="2">
    <source>
        <dbReference type="ARBA" id="ARBA00023043"/>
    </source>
</evidence>
<dbReference type="Pfam" id="PF13606">
    <property type="entry name" value="Ank_3"/>
    <property type="match status" value="1"/>
</dbReference>
<dbReference type="Pfam" id="PF12796">
    <property type="entry name" value="Ank_2"/>
    <property type="match status" value="1"/>
</dbReference>
<dbReference type="PROSITE" id="PS50088">
    <property type="entry name" value="ANK_REPEAT"/>
    <property type="match status" value="3"/>
</dbReference>
<dbReference type="InterPro" id="IPR002110">
    <property type="entry name" value="Ankyrin_rpt"/>
</dbReference>
<dbReference type="SUPFAM" id="SSF48403">
    <property type="entry name" value="Ankyrin repeat"/>
    <property type="match status" value="1"/>
</dbReference>
<dbReference type="GeneID" id="11513430"/>
<feature type="repeat" description="ANK" evidence="3">
    <location>
        <begin position="27"/>
        <end position="63"/>
    </location>
</feature>
<dbReference type="InterPro" id="IPR036770">
    <property type="entry name" value="Ankyrin_rpt-contain_sf"/>
</dbReference>
<dbReference type="eggNOG" id="KOG0504">
    <property type="taxonomic scope" value="Eukaryota"/>
</dbReference>
<reference evidence="4 5" key="1">
    <citation type="journal article" date="2011" name="Nat. Biotechnol.">
        <title>Comparative genomic analysis of the thermophilic biomass-degrading fungi Myceliophthora thermophila and Thielavia terrestris.</title>
        <authorList>
            <person name="Berka R.M."/>
            <person name="Grigoriev I.V."/>
            <person name="Otillar R."/>
            <person name="Salamov A."/>
            <person name="Grimwood J."/>
            <person name="Reid I."/>
            <person name="Ishmael N."/>
            <person name="John T."/>
            <person name="Darmond C."/>
            <person name="Moisan M.-C."/>
            <person name="Henrissat B."/>
            <person name="Coutinho P.M."/>
            <person name="Lombard V."/>
            <person name="Natvig D.O."/>
            <person name="Lindquist E."/>
            <person name="Schmutz J."/>
            <person name="Lucas S."/>
            <person name="Harris P."/>
            <person name="Powlowski J."/>
            <person name="Bellemare A."/>
            <person name="Taylor D."/>
            <person name="Butler G."/>
            <person name="de Vries R.P."/>
            <person name="Allijn I.E."/>
            <person name="van den Brink J."/>
            <person name="Ushinsky S."/>
            <person name="Storms R."/>
            <person name="Powell A.J."/>
            <person name="Paulsen I.T."/>
            <person name="Elbourne L.D.H."/>
            <person name="Baker S.E."/>
            <person name="Magnuson J."/>
            <person name="LaBoissiere S."/>
            <person name="Clutterbuck A.J."/>
            <person name="Martinez D."/>
            <person name="Wogulis M."/>
            <person name="de Leon A.L."/>
            <person name="Rey M.W."/>
            <person name="Tsang A."/>
        </authorList>
    </citation>
    <scope>NUCLEOTIDE SEQUENCE [LARGE SCALE GENOMIC DNA]</scope>
    <source>
        <strain evidence="5">ATCC 42464 / BCRC 31852 / DSM 1799</strain>
    </source>
</reference>
<gene>
    <name evidence="4" type="ORF">MYCTH_2306209</name>
</gene>
<dbReference type="RefSeq" id="XP_003663955.1">
    <property type="nucleotide sequence ID" value="XM_003663907.1"/>
</dbReference>
<dbReference type="InterPro" id="IPR050745">
    <property type="entry name" value="Multifunctional_regulatory"/>
</dbReference>
<feature type="repeat" description="ANK" evidence="3">
    <location>
        <begin position="105"/>
        <end position="145"/>
    </location>
</feature>
<keyword evidence="1" id="KW-0677">Repeat</keyword>
<dbReference type="OrthoDB" id="191651at2759"/>
<evidence type="ECO:0000313" key="4">
    <source>
        <dbReference type="EMBL" id="AEO58710.1"/>
    </source>
</evidence>
<dbReference type="EMBL" id="CP003005">
    <property type="protein sequence ID" value="AEO58710.1"/>
    <property type="molecule type" value="Genomic_DNA"/>
</dbReference>
<dbReference type="PANTHER" id="PTHR24189:SF50">
    <property type="entry name" value="ANKYRIN REPEAT AND SOCS BOX PROTEIN 2"/>
    <property type="match status" value="1"/>
</dbReference>
<evidence type="ECO:0000256" key="1">
    <source>
        <dbReference type="ARBA" id="ARBA00022737"/>
    </source>
</evidence>
<sequence>MSIRKSSIIDSVVRVPSPAIGLAVAADGQTALRYLCRPPGFVGTLSLIRLLLRYGADVNSPDAHGRTALHHASTFSRGGDQVRELIEFQGGPAVSGLVIDAFDSRSWTPLHYACLFRSWDEPGDRAVAAARLLLESGADVRARTSNGWTPLSLAAFSASPDLVHVLLDHGAHADDLLLSRLSRNAEPTLVPIGRIVFLHWDYGHRLVDLLPEAMNELAVRKARVATLLEHRLGISVPLPPMQEQAVLPLGSRLDPQAPAASLPKFFVDRLEHPFGIAVENHGDLTADDFEKDIDGVLGVLDPLGLEALVVPVSVPIHRPLNWLDIPVNASDHPWISR</sequence>
<organism evidence="4 5">
    <name type="scientific">Thermothelomyces thermophilus (strain ATCC 42464 / BCRC 31852 / DSM 1799)</name>
    <name type="common">Sporotrichum thermophile</name>
    <dbReference type="NCBI Taxonomy" id="573729"/>
    <lineage>
        <taxon>Eukaryota</taxon>
        <taxon>Fungi</taxon>
        <taxon>Dikarya</taxon>
        <taxon>Ascomycota</taxon>
        <taxon>Pezizomycotina</taxon>
        <taxon>Sordariomycetes</taxon>
        <taxon>Sordariomycetidae</taxon>
        <taxon>Sordariales</taxon>
        <taxon>Chaetomiaceae</taxon>
        <taxon>Thermothelomyces</taxon>
    </lineage>
</organism>
<dbReference type="InParanoid" id="G2QH50"/>
<dbReference type="AlphaFoldDB" id="G2QH50"/>
<protein>
    <submittedName>
        <fullName evidence="4">Uncharacterized protein</fullName>
    </submittedName>
</protein>
<dbReference type="Gene3D" id="1.25.40.20">
    <property type="entry name" value="Ankyrin repeat-containing domain"/>
    <property type="match status" value="1"/>
</dbReference>
<dbReference type="PANTHER" id="PTHR24189">
    <property type="entry name" value="MYOTROPHIN"/>
    <property type="match status" value="1"/>
</dbReference>
<accession>G2QH50</accession>
<dbReference type="PROSITE" id="PS50297">
    <property type="entry name" value="ANK_REP_REGION"/>
    <property type="match status" value="1"/>
</dbReference>
<keyword evidence="2 3" id="KW-0040">ANK repeat</keyword>
<feature type="repeat" description="ANK" evidence="3">
    <location>
        <begin position="146"/>
        <end position="174"/>
    </location>
</feature>
<evidence type="ECO:0000313" key="5">
    <source>
        <dbReference type="Proteomes" id="UP000007322"/>
    </source>
</evidence>